<evidence type="ECO:0000313" key="2">
    <source>
        <dbReference type="EMBL" id="BAN52041.1"/>
    </source>
</evidence>
<feature type="compositionally biased region" description="Basic residues" evidence="1">
    <location>
        <begin position="51"/>
        <end position="60"/>
    </location>
</feature>
<protein>
    <recommendedName>
        <fullName evidence="4">Secreted protein</fullName>
    </recommendedName>
</protein>
<reference evidence="2 3" key="1">
    <citation type="journal article" date="2014" name="Genome Announc.">
        <title>The Complete Genome Sequence of Pseudomonas putida NBRC 14164T Confirms High Intraspecies Variation.</title>
        <authorList>
            <person name="Ohji S."/>
            <person name="Yamazoe A."/>
            <person name="Hosoyama A."/>
            <person name="Tsuchikane K."/>
            <person name="Ezaki T."/>
            <person name="Fujita N."/>
        </authorList>
    </citation>
    <scope>NUCLEOTIDE SEQUENCE [LARGE SCALE GENOMIC DNA]</scope>
    <source>
        <strain evidence="2 3">NBRC 14164</strain>
    </source>
</reference>
<feature type="region of interest" description="Disordered" evidence="1">
    <location>
        <begin position="46"/>
        <end position="74"/>
    </location>
</feature>
<sequence>MPGACSTAAMLSSAYTASSSRWLKHNGHGTNPRMFSRWYDATSTANAARQAGRKKVRKRAGSMGGESPGEDVVV</sequence>
<gene>
    <name evidence="2" type="ORF">PP4_01880</name>
</gene>
<dbReference type="EMBL" id="AP013070">
    <property type="protein sequence ID" value="BAN52041.1"/>
    <property type="molecule type" value="Genomic_DNA"/>
</dbReference>
<evidence type="ECO:0000256" key="1">
    <source>
        <dbReference type="SAM" id="MobiDB-lite"/>
    </source>
</evidence>
<dbReference type="Proteomes" id="UP000016702">
    <property type="component" value="Chromosome"/>
</dbReference>
<evidence type="ECO:0008006" key="4">
    <source>
        <dbReference type="Google" id="ProtNLM"/>
    </source>
</evidence>
<keyword evidence="3" id="KW-1185">Reference proteome</keyword>
<evidence type="ECO:0000313" key="3">
    <source>
        <dbReference type="Proteomes" id="UP000016702"/>
    </source>
</evidence>
<proteinExistence type="predicted"/>
<accession>A0ABM7E929</accession>
<organism evidence="2 3">
    <name type="scientific">Pseudomonas putida NBRC 14164</name>
    <dbReference type="NCBI Taxonomy" id="1211579"/>
    <lineage>
        <taxon>Bacteria</taxon>
        <taxon>Pseudomonadati</taxon>
        <taxon>Pseudomonadota</taxon>
        <taxon>Gammaproteobacteria</taxon>
        <taxon>Pseudomonadales</taxon>
        <taxon>Pseudomonadaceae</taxon>
        <taxon>Pseudomonas</taxon>
    </lineage>
</organism>
<name>A0ABM7E929_PSEPU</name>